<proteinExistence type="predicted"/>
<reference evidence="3" key="1">
    <citation type="journal article" date="2019" name="Int. J. Syst. Evol. Microbiol.">
        <title>The Global Catalogue of Microorganisms (GCM) 10K type strain sequencing project: providing services to taxonomists for standard genome sequencing and annotation.</title>
        <authorList>
            <consortium name="The Broad Institute Genomics Platform"/>
            <consortium name="The Broad Institute Genome Sequencing Center for Infectious Disease"/>
            <person name="Wu L."/>
            <person name="Ma J."/>
        </authorList>
    </citation>
    <scope>NUCLEOTIDE SEQUENCE [LARGE SCALE GENOMIC DNA]</scope>
    <source>
        <strain evidence="3">JCM 9377</strain>
    </source>
</reference>
<evidence type="ECO:0000313" key="3">
    <source>
        <dbReference type="Proteomes" id="UP001501237"/>
    </source>
</evidence>
<evidence type="ECO:0000259" key="1">
    <source>
        <dbReference type="Pfam" id="PF19328"/>
    </source>
</evidence>
<dbReference type="RefSeq" id="WP_344822590.1">
    <property type="nucleotide sequence ID" value="NZ_BAAAUV010000002.1"/>
</dbReference>
<dbReference type="InterPro" id="IPR036291">
    <property type="entry name" value="NAD(P)-bd_dom_sf"/>
</dbReference>
<keyword evidence="2" id="KW-0418">Kinase</keyword>
<comment type="caution">
    <text evidence="2">The sequence shown here is derived from an EMBL/GenBank/DDBJ whole genome shotgun (WGS) entry which is preliminary data.</text>
</comment>
<sequence length="348" mass="36795">MNAARPLRVVQWASGALGRSVLRGLLERPGFEVAGVRVYDPAKIGMDAGILASRPPVGIAATADEAEILALDADCVVYAPLPGSVHGNDDLKTVCALLASGKNVIAMSGFVYPRAHGPEFADALERACAEGGTSIHGTGVSPGFMGEKLPLVMSGLCRKVDHLYVRECFDVAGHPSRGFVNDMLRFGHTEEKYVEALPCARAVMRATFADSLHLLAAGLNVVLDEIDLDHEHVLAPGDLPIAAGLIPRGTVAAARWTFTGRVDGQPFITLETVHKADASRIRDWHDPGYGLRIQGLPSLSLTAADDWISNAISAAAAHALNSIVPVCEAAPGIRTLLDLPLITGRLSR</sequence>
<name>A0ABP6Q054_9ACTN</name>
<dbReference type="InterPro" id="IPR045760">
    <property type="entry name" value="DAP_DH_C"/>
</dbReference>
<keyword evidence="3" id="KW-1185">Reference proteome</keyword>
<dbReference type="GO" id="GO:0016301">
    <property type="term" value="F:kinase activity"/>
    <property type="evidence" value="ECO:0007669"/>
    <property type="project" value="UniProtKB-KW"/>
</dbReference>
<organism evidence="2 3">
    <name type="scientific">Actinocorallia longicatena</name>
    <dbReference type="NCBI Taxonomy" id="111803"/>
    <lineage>
        <taxon>Bacteria</taxon>
        <taxon>Bacillati</taxon>
        <taxon>Actinomycetota</taxon>
        <taxon>Actinomycetes</taxon>
        <taxon>Streptosporangiales</taxon>
        <taxon>Thermomonosporaceae</taxon>
        <taxon>Actinocorallia</taxon>
    </lineage>
</organism>
<dbReference type="Gene3D" id="3.40.50.720">
    <property type="entry name" value="NAD(P)-binding Rossmann-like Domain"/>
    <property type="match status" value="1"/>
</dbReference>
<evidence type="ECO:0000313" key="2">
    <source>
        <dbReference type="EMBL" id="GAA3198311.1"/>
    </source>
</evidence>
<dbReference type="EMBL" id="BAAAUV010000002">
    <property type="protein sequence ID" value="GAA3198311.1"/>
    <property type="molecule type" value="Genomic_DNA"/>
</dbReference>
<dbReference type="Proteomes" id="UP001501237">
    <property type="component" value="Unassembled WGS sequence"/>
</dbReference>
<dbReference type="SUPFAM" id="SSF51735">
    <property type="entry name" value="NAD(P)-binding Rossmann-fold domains"/>
    <property type="match status" value="1"/>
</dbReference>
<dbReference type="CDD" id="cd24146">
    <property type="entry name" value="nat-AmDH_N_like"/>
    <property type="match status" value="1"/>
</dbReference>
<keyword evidence="2" id="KW-0808">Transferase</keyword>
<protein>
    <submittedName>
        <fullName evidence="2">Diacylglycerol kinase</fullName>
    </submittedName>
</protein>
<gene>
    <name evidence="2" type="ORF">GCM10010468_09920</name>
</gene>
<accession>A0ABP6Q054</accession>
<feature type="domain" description="2,4-diaminopentanoate dehydrogenase C-terminal" evidence="1">
    <location>
        <begin position="148"/>
        <end position="343"/>
    </location>
</feature>
<dbReference type="Pfam" id="PF19328">
    <property type="entry name" value="DAP_DH_C"/>
    <property type="match status" value="1"/>
</dbReference>